<dbReference type="PROSITE" id="PS51257">
    <property type="entry name" value="PROKAR_LIPOPROTEIN"/>
    <property type="match status" value="1"/>
</dbReference>
<evidence type="ECO:0000313" key="2">
    <source>
        <dbReference type="EMBL" id="MBM7837201.1"/>
    </source>
</evidence>
<dbReference type="CDD" id="cd13581">
    <property type="entry name" value="PBP2_AlgQ_like_2"/>
    <property type="match status" value="1"/>
</dbReference>
<keyword evidence="3" id="KW-1185">Reference proteome</keyword>
<gene>
    <name evidence="2" type="ORF">JOC54_000432</name>
</gene>
<keyword evidence="1" id="KW-0732">Signal</keyword>
<dbReference type="PANTHER" id="PTHR43649">
    <property type="entry name" value="ARABINOSE-BINDING PROTEIN-RELATED"/>
    <property type="match status" value="1"/>
</dbReference>
<accession>A0ABS2SNV5</accession>
<dbReference type="InterPro" id="IPR050490">
    <property type="entry name" value="Bact_solute-bd_prot1"/>
</dbReference>
<evidence type="ECO:0000256" key="1">
    <source>
        <dbReference type="SAM" id="SignalP"/>
    </source>
</evidence>
<reference evidence="2" key="1">
    <citation type="submission" date="2021-01" db="EMBL/GenBank/DDBJ databases">
        <title>Genomic Encyclopedia of Type Strains, Phase IV (KMG-IV): sequencing the most valuable type-strain genomes for metagenomic binning, comparative biology and taxonomic classification.</title>
        <authorList>
            <person name="Goeker M."/>
        </authorList>
    </citation>
    <scope>NUCLEOTIDE SEQUENCE</scope>
    <source>
        <strain evidence="2">DSM 21943</strain>
    </source>
</reference>
<proteinExistence type="predicted"/>
<sequence>MKRRIGTVLVAVVALVGCSDSGAGGNENSNAERVDFNAEGLPLVNDDVDVSLTFVSPKSSLAPDFDEMVIFERLEEETNVSINWNNIPGDGYVERRNLMLAGNDLPDAFYNAGLSDYDLVRYGRDGAIIPLEGLIEEHAPNLQRILEERPELLAVLTAPDGHIYSLPRVEEMGLVPFANFTAINQAWLDEVGLDHPDTLDELKEALIAFQAADVNGSGSPDEVLSLTPNDGFQGYFGDLFAAFGLPDNPNKFVVRDSEVIFTAVEDEYKEAIAYFHEWFAEGLIDAEAFTHDTGQFLAKGKQDPNPLGAFIFWEIESVVGQDRADDYALLGPLEGPNGHRMYGRSNHQEHHRSAFVITSANENPELTMRWVDQLYDPKLSAQINWGPIGDIYEEDENGMLVNVELPEGTTMGEFRERVAPMGPSVVLEEHFGTVVDMEPRAKQRLEDIETYYADYIWKENYPNVFMTEEELDRLNYIETDIMDLVNRNYARWLMNGGVEDEWDGYVDQLNEMGLDEVMEIRQGAYDRFHQQVSEAE</sequence>
<feature type="signal peptide" evidence="1">
    <location>
        <begin position="1"/>
        <end position="23"/>
    </location>
</feature>
<dbReference type="Pfam" id="PF01547">
    <property type="entry name" value="SBP_bac_1"/>
    <property type="match status" value="1"/>
</dbReference>
<dbReference type="InterPro" id="IPR006059">
    <property type="entry name" value="SBP"/>
</dbReference>
<dbReference type="Proteomes" id="UP001179280">
    <property type="component" value="Unassembled WGS sequence"/>
</dbReference>
<protein>
    <submittedName>
        <fullName evidence="2">Aldouronate transport system substrate-binding protein</fullName>
    </submittedName>
</protein>
<evidence type="ECO:0000313" key="3">
    <source>
        <dbReference type="Proteomes" id="UP001179280"/>
    </source>
</evidence>
<dbReference type="PANTHER" id="PTHR43649:SF12">
    <property type="entry name" value="DIACETYLCHITOBIOSE BINDING PROTEIN DASA"/>
    <property type="match status" value="1"/>
</dbReference>
<dbReference type="EMBL" id="JAFBCV010000001">
    <property type="protein sequence ID" value="MBM7837201.1"/>
    <property type="molecule type" value="Genomic_DNA"/>
</dbReference>
<dbReference type="Gene3D" id="3.40.190.10">
    <property type="entry name" value="Periplasmic binding protein-like II"/>
    <property type="match status" value="2"/>
</dbReference>
<dbReference type="RefSeq" id="WP_204464070.1">
    <property type="nucleotide sequence ID" value="NZ_JAFBCV010000001.1"/>
</dbReference>
<organism evidence="2 3">
    <name type="scientific">Shouchella xiaoxiensis</name>
    <dbReference type="NCBI Taxonomy" id="766895"/>
    <lineage>
        <taxon>Bacteria</taxon>
        <taxon>Bacillati</taxon>
        <taxon>Bacillota</taxon>
        <taxon>Bacilli</taxon>
        <taxon>Bacillales</taxon>
        <taxon>Bacillaceae</taxon>
        <taxon>Shouchella</taxon>
    </lineage>
</organism>
<feature type="chain" id="PRO_5045134093" evidence="1">
    <location>
        <begin position="24"/>
        <end position="536"/>
    </location>
</feature>
<name>A0ABS2SNV5_9BACI</name>
<comment type="caution">
    <text evidence="2">The sequence shown here is derived from an EMBL/GenBank/DDBJ whole genome shotgun (WGS) entry which is preliminary data.</text>
</comment>
<dbReference type="SUPFAM" id="SSF53850">
    <property type="entry name" value="Periplasmic binding protein-like II"/>
    <property type="match status" value="1"/>
</dbReference>